<evidence type="ECO:0000313" key="2">
    <source>
        <dbReference type="Proteomes" id="UP001056120"/>
    </source>
</evidence>
<evidence type="ECO:0000313" key="1">
    <source>
        <dbReference type="EMBL" id="KAI3741202.1"/>
    </source>
</evidence>
<keyword evidence="2" id="KW-1185">Reference proteome</keyword>
<dbReference type="Proteomes" id="UP001056120">
    <property type="component" value="Linkage Group LG20"/>
</dbReference>
<reference evidence="2" key="1">
    <citation type="journal article" date="2022" name="Mol. Ecol. Resour.">
        <title>The genomes of chicory, endive, great burdock and yacon provide insights into Asteraceae palaeo-polyploidization history and plant inulin production.</title>
        <authorList>
            <person name="Fan W."/>
            <person name="Wang S."/>
            <person name="Wang H."/>
            <person name="Wang A."/>
            <person name="Jiang F."/>
            <person name="Liu H."/>
            <person name="Zhao H."/>
            <person name="Xu D."/>
            <person name="Zhang Y."/>
        </authorList>
    </citation>
    <scope>NUCLEOTIDE SEQUENCE [LARGE SCALE GENOMIC DNA]</scope>
    <source>
        <strain evidence="2">cv. Yunnan</strain>
    </source>
</reference>
<protein>
    <submittedName>
        <fullName evidence="1">Uncharacterized protein</fullName>
    </submittedName>
</protein>
<proteinExistence type="predicted"/>
<organism evidence="1 2">
    <name type="scientific">Smallanthus sonchifolius</name>
    <dbReference type="NCBI Taxonomy" id="185202"/>
    <lineage>
        <taxon>Eukaryota</taxon>
        <taxon>Viridiplantae</taxon>
        <taxon>Streptophyta</taxon>
        <taxon>Embryophyta</taxon>
        <taxon>Tracheophyta</taxon>
        <taxon>Spermatophyta</taxon>
        <taxon>Magnoliopsida</taxon>
        <taxon>eudicotyledons</taxon>
        <taxon>Gunneridae</taxon>
        <taxon>Pentapetalae</taxon>
        <taxon>asterids</taxon>
        <taxon>campanulids</taxon>
        <taxon>Asterales</taxon>
        <taxon>Asteraceae</taxon>
        <taxon>Asteroideae</taxon>
        <taxon>Heliantheae alliance</taxon>
        <taxon>Millerieae</taxon>
        <taxon>Smallanthus</taxon>
    </lineage>
</organism>
<gene>
    <name evidence="1" type="ORF">L1987_58871</name>
</gene>
<accession>A0ACB9D3N1</accession>
<reference evidence="1 2" key="2">
    <citation type="journal article" date="2022" name="Mol. Ecol. Resour.">
        <title>The genomes of chicory, endive, great burdock and yacon provide insights into Asteraceae paleo-polyploidization history and plant inulin production.</title>
        <authorList>
            <person name="Fan W."/>
            <person name="Wang S."/>
            <person name="Wang H."/>
            <person name="Wang A."/>
            <person name="Jiang F."/>
            <person name="Liu H."/>
            <person name="Zhao H."/>
            <person name="Xu D."/>
            <person name="Zhang Y."/>
        </authorList>
    </citation>
    <scope>NUCLEOTIDE SEQUENCE [LARGE SCALE GENOMIC DNA]</scope>
    <source>
        <strain evidence="2">cv. Yunnan</strain>
        <tissue evidence="1">Leaves</tissue>
    </source>
</reference>
<comment type="caution">
    <text evidence="1">The sequence shown here is derived from an EMBL/GenBank/DDBJ whole genome shotgun (WGS) entry which is preliminary data.</text>
</comment>
<sequence length="124" mass="14029">MRVSASPPLSASPLHLRIPKIAVAHPSSLVRRCTVYVIFAEQIDYDHKEEQIHQSDKVFFPIPHLDVSKGDDANEVDSYEEDYYSGDAIYIDDARYEFLHNDSDDSGVVLVSQQQVNSTSGYMH</sequence>
<name>A0ACB9D3N1_9ASTR</name>
<dbReference type="EMBL" id="CM042037">
    <property type="protein sequence ID" value="KAI3741202.1"/>
    <property type="molecule type" value="Genomic_DNA"/>
</dbReference>